<dbReference type="AlphaFoldDB" id="A0A7J5DSF8"/>
<feature type="transmembrane region" description="Helical" evidence="2">
    <location>
        <begin position="12"/>
        <end position="37"/>
    </location>
</feature>
<feature type="region of interest" description="Disordered" evidence="1">
    <location>
        <begin position="230"/>
        <end position="251"/>
    </location>
</feature>
<proteinExistence type="predicted"/>
<keyword evidence="2" id="KW-0472">Membrane</keyword>
<dbReference type="EMBL" id="WBVM01000004">
    <property type="protein sequence ID" value="KAB2807922.1"/>
    <property type="molecule type" value="Genomic_DNA"/>
</dbReference>
<reference evidence="3 4" key="1">
    <citation type="submission" date="2019-09" db="EMBL/GenBank/DDBJ databases">
        <title>Pimelobacter sp. isolated from Paulinella.</title>
        <authorList>
            <person name="Jeong S.E."/>
        </authorList>
    </citation>
    <scope>NUCLEOTIDE SEQUENCE [LARGE SCALE GENOMIC DNA]</scope>
    <source>
        <strain evidence="3 4">Pch-N</strain>
    </source>
</reference>
<feature type="transmembrane region" description="Helical" evidence="2">
    <location>
        <begin position="163"/>
        <end position="187"/>
    </location>
</feature>
<gene>
    <name evidence="3" type="ORF">F9L07_24920</name>
</gene>
<accession>A0A7J5DSF8</accession>
<evidence type="ECO:0000313" key="4">
    <source>
        <dbReference type="Proteomes" id="UP000449906"/>
    </source>
</evidence>
<evidence type="ECO:0000256" key="2">
    <source>
        <dbReference type="SAM" id="Phobius"/>
    </source>
</evidence>
<evidence type="ECO:0000256" key="1">
    <source>
        <dbReference type="SAM" id="MobiDB-lite"/>
    </source>
</evidence>
<feature type="transmembrane region" description="Helical" evidence="2">
    <location>
        <begin position="131"/>
        <end position="151"/>
    </location>
</feature>
<keyword evidence="2" id="KW-1133">Transmembrane helix</keyword>
<feature type="transmembrane region" description="Helical" evidence="2">
    <location>
        <begin position="85"/>
        <end position="105"/>
    </location>
</feature>
<dbReference type="Proteomes" id="UP000449906">
    <property type="component" value="Unassembled WGS sequence"/>
</dbReference>
<feature type="transmembrane region" description="Helical" evidence="2">
    <location>
        <begin position="199"/>
        <end position="221"/>
    </location>
</feature>
<dbReference type="Pfam" id="PF06197">
    <property type="entry name" value="DUF998"/>
    <property type="match status" value="1"/>
</dbReference>
<name>A0A7J5DSF8_NOCSI</name>
<organism evidence="3 4">
    <name type="scientific">Nocardioides simplex</name>
    <name type="common">Arthrobacter simplex</name>
    <dbReference type="NCBI Taxonomy" id="2045"/>
    <lineage>
        <taxon>Bacteria</taxon>
        <taxon>Bacillati</taxon>
        <taxon>Actinomycetota</taxon>
        <taxon>Actinomycetes</taxon>
        <taxon>Propionibacteriales</taxon>
        <taxon>Nocardioidaceae</taxon>
        <taxon>Pimelobacter</taxon>
    </lineage>
</organism>
<evidence type="ECO:0000313" key="3">
    <source>
        <dbReference type="EMBL" id="KAB2807922.1"/>
    </source>
</evidence>
<feature type="transmembrane region" description="Helical" evidence="2">
    <location>
        <begin position="57"/>
        <end position="78"/>
    </location>
</feature>
<keyword evidence="2" id="KW-0812">Transmembrane</keyword>
<protein>
    <submittedName>
        <fullName evidence="3">DUF998 domain-containing protein</fullName>
    </submittedName>
</protein>
<comment type="caution">
    <text evidence="3">The sequence shown here is derived from an EMBL/GenBank/DDBJ whole genome shotgun (WGS) entry which is preliminary data.</text>
</comment>
<sequence>MSAFRRRLARRLSMALLVTGGLVYASWVLQFVLPVHIDPVTSFISELSAVGQPFRRVFRTLDLIGGALLLVGGATAWWQSRRWPGVWAPLVVLGVCIVLEALLPLDASFTDDLPDPGTGSWWARITEPHGVISFVETNAFLVLLVTCSLALRRIDAPLLRRRALATVGVLAALSGLVDAALTAALLVNGDAVGLGLVQRLGVTLTATWLALAPTWLLWVTLHRRRHGEAASPAVSDAGSQAPPSDQRRKAS</sequence>
<dbReference type="RefSeq" id="WP_151582389.1">
    <property type="nucleotide sequence ID" value="NZ_CP182503.1"/>
</dbReference>
<dbReference type="InterPro" id="IPR009339">
    <property type="entry name" value="DUF998"/>
</dbReference>